<sequence>MSKPNFTIVGGGALFAAMFALLLSLLTTPVAFAQDFIFTIYVDGVSGPPVTIRSHM</sequence>
<dbReference type="EMBL" id="AZHX01001087">
    <property type="protein sequence ID" value="ETX04914.1"/>
    <property type="molecule type" value="Genomic_DNA"/>
</dbReference>
<accession>W4M3K3</accession>
<keyword evidence="2" id="KW-1185">Reference proteome</keyword>
<dbReference type="Proteomes" id="UP000019140">
    <property type="component" value="Unassembled WGS sequence"/>
</dbReference>
<comment type="caution">
    <text evidence="1">The sequence shown here is derived from an EMBL/GenBank/DDBJ whole genome shotgun (WGS) entry which is preliminary data.</text>
</comment>
<reference evidence="1 2" key="1">
    <citation type="journal article" date="2014" name="Nature">
        <title>An environmental bacterial taxon with a large and distinct metabolic repertoire.</title>
        <authorList>
            <person name="Wilson M.C."/>
            <person name="Mori T."/>
            <person name="Ruckert C."/>
            <person name="Uria A.R."/>
            <person name="Helf M.J."/>
            <person name="Takada K."/>
            <person name="Gernert C."/>
            <person name="Steffens U.A."/>
            <person name="Heycke N."/>
            <person name="Schmitt S."/>
            <person name="Rinke C."/>
            <person name="Helfrich E.J."/>
            <person name="Brachmann A.O."/>
            <person name="Gurgui C."/>
            <person name="Wakimoto T."/>
            <person name="Kracht M."/>
            <person name="Crusemann M."/>
            <person name="Hentschel U."/>
            <person name="Abe I."/>
            <person name="Matsunaga S."/>
            <person name="Kalinowski J."/>
            <person name="Takeyama H."/>
            <person name="Piel J."/>
        </authorList>
    </citation>
    <scope>NUCLEOTIDE SEQUENCE [LARGE SCALE GENOMIC DNA]</scope>
    <source>
        <strain evidence="2">TSY2</strain>
    </source>
</reference>
<name>W4M3K3_9BACT</name>
<proteinExistence type="predicted"/>
<dbReference type="HOGENOM" id="CLU_3005567_0_0_7"/>
<organism evidence="1 2">
    <name type="scientific">Candidatus Entotheonella gemina</name>
    <dbReference type="NCBI Taxonomy" id="1429439"/>
    <lineage>
        <taxon>Bacteria</taxon>
        <taxon>Pseudomonadati</taxon>
        <taxon>Nitrospinota/Tectimicrobiota group</taxon>
        <taxon>Candidatus Tectimicrobiota</taxon>
        <taxon>Candidatus Entotheonellia</taxon>
        <taxon>Candidatus Entotheonellales</taxon>
        <taxon>Candidatus Entotheonellaceae</taxon>
        <taxon>Candidatus Entotheonella</taxon>
    </lineage>
</organism>
<evidence type="ECO:0000313" key="1">
    <source>
        <dbReference type="EMBL" id="ETX04914.1"/>
    </source>
</evidence>
<evidence type="ECO:0000313" key="2">
    <source>
        <dbReference type="Proteomes" id="UP000019140"/>
    </source>
</evidence>
<dbReference type="AlphaFoldDB" id="W4M3K3"/>
<gene>
    <name evidence="1" type="ORF">ETSY2_26045</name>
</gene>
<protein>
    <submittedName>
        <fullName evidence="1">Uncharacterized protein</fullName>
    </submittedName>
</protein>